<feature type="region of interest" description="Disordered" evidence="1">
    <location>
        <begin position="1"/>
        <end position="30"/>
    </location>
</feature>
<dbReference type="EMBL" id="FR687360">
    <property type="protein sequence ID" value="CBW76980.1"/>
    <property type="molecule type" value="Genomic_DNA"/>
</dbReference>
<dbReference type="HOGENOM" id="CLU_3402614_0_0_4"/>
<keyword evidence="2" id="KW-0614">Plasmid</keyword>
<protein>
    <submittedName>
        <fullName evidence="2">Uncharacterized protein</fullName>
    </submittedName>
</protein>
<dbReference type="AlphaFoldDB" id="E5AV56"/>
<geneLocation type="plasmid" evidence="2 3">
    <name>pBRH01</name>
</geneLocation>
<evidence type="ECO:0000256" key="1">
    <source>
        <dbReference type="SAM" id="MobiDB-lite"/>
    </source>
</evidence>
<reference evidence="2 3" key="1">
    <citation type="journal article" date="2011" name="J. Bacteriol.">
        <title>Complete genome sequence of Burkholderia rhizoxinica, an endosymbiont of Rhizopus microsporus.</title>
        <authorList>
            <person name="Lackner G."/>
            <person name="Moebius N."/>
            <person name="Partida-Martinez L."/>
            <person name="Hertweck C."/>
        </authorList>
    </citation>
    <scope>NUCLEOTIDE SEQUENCE [LARGE SCALE GENOMIC DNA]</scope>
    <source>
        <strain evidence="3">DSM 19002 / CIP 109453 / HKI 454</strain>
        <plasmid evidence="2 3">pBRH01</plasmid>
    </source>
</reference>
<accession>E5AV56</accession>
<dbReference type="KEGG" id="brh:RBRH_01867"/>
<dbReference type="Proteomes" id="UP000007437">
    <property type="component" value="Plasmid pBRH01"/>
</dbReference>
<name>E5AV56_MYCRK</name>
<proteinExistence type="predicted"/>
<evidence type="ECO:0000313" key="3">
    <source>
        <dbReference type="Proteomes" id="UP000007437"/>
    </source>
</evidence>
<organism evidence="2 3">
    <name type="scientific">Mycetohabitans rhizoxinica (strain DSM 19002 / CIP 109453 / HKI 454)</name>
    <name type="common">Paraburkholderia rhizoxinica</name>
    <dbReference type="NCBI Taxonomy" id="882378"/>
    <lineage>
        <taxon>Bacteria</taxon>
        <taxon>Pseudomonadati</taxon>
        <taxon>Pseudomonadota</taxon>
        <taxon>Betaproteobacteria</taxon>
        <taxon>Burkholderiales</taxon>
        <taxon>Burkholderiaceae</taxon>
        <taxon>Mycetohabitans</taxon>
    </lineage>
</organism>
<gene>
    <name evidence="2" type="ordered locus">RBRH_01867</name>
</gene>
<sequence>MKKSRFTDSQIRPNMALGGLTLKQQPAMAA</sequence>
<evidence type="ECO:0000313" key="2">
    <source>
        <dbReference type="EMBL" id="CBW76980.1"/>
    </source>
</evidence>